<dbReference type="SUPFAM" id="SSF51735">
    <property type="entry name" value="NAD(P)-binding Rossmann-fold domains"/>
    <property type="match status" value="1"/>
</dbReference>
<evidence type="ECO:0000313" key="1">
    <source>
        <dbReference type="EMBL" id="SBW23812.1"/>
    </source>
</evidence>
<dbReference type="Gene3D" id="3.40.50.720">
    <property type="entry name" value="NAD(P)-binding Rossmann-like Domain"/>
    <property type="match status" value="1"/>
</dbReference>
<keyword evidence="2" id="KW-1185">Reference proteome</keyword>
<gene>
    <name evidence="1" type="ORF">FDG2_3923</name>
</gene>
<evidence type="ECO:0000313" key="2">
    <source>
        <dbReference type="Proteomes" id="UP000199013"/>
    </source>
</evidence>
<dbReference type="InterPro" id="IPR036291">
    <property type="entry name" value="NAD(P)-bd_dom_sf"/>
</dbReference>
<accession>A0A1C3P1V4</accession>
<name>A0A1C3P1V4_9ACTN</name>
<protein>
    <recommendedName>
        <fullName evidence="3">Short-chain dehydrogenase/reductase SDR</fullName>
    </recommendedName>
</protein>
<sequence>MALSLSKELGARQITVNNVLPGLVDTDGLSADVHSNLASFVAAPRLGR</sequence>
<proteinExistence type="predicted"/>
<dbReference type="EMBL" id="FLUV01001649">
    <property type="protein sequence ID" value="SBW23812.1"/>
    <property type="molecule type" value="Genomic_DNA"/>
</dbReference>
<organism evidence="1 2">
    <name type="scientific">Candidatus Protofrankia californiensis</name>
    <dbReference type="NCBI Taxonomy" id="1839754"/>
    <lineage>
        <taxon>Bacteria</taxon>
        <taxon>Bacillati</taxon>
        <taxon>Actinomycetota</taxon>
        <taxon>Actinomycetes</taxon>
        <taxon>Frankiales</taxon>
        <taxon>Frankiaceae</taxon>
        <taxon>Protofrankia</taxon>
    </lineage>
</organism>
<reference evidence="2" key="1">
    <citation type="submission" date="2016-02" db="EMBL/GenBank/DDBJ databases">
        <authorList>
            <person name="Wibberg D."/>
        </authorList>
    </citation>
    <scope>NUCLEOTIDE SEQUENCE [LARGE SCALE GENOMIC DNA]</scope>
</reference>
<dbReference type="AlphaFoldDB" id="A0A1C3P1V4"/>
<dbReference type="Proteomes" id="UP000199013">
    <property type="component" value="Unassembled WGS sequence"/>
</dbReference>
<evidence type="ECO:0008006" key="3">
    <source>
        <dbReference type="Google" id="ProtNLM"/>
    </source>
</evidence>